<dbReference type="PROSITE" id="PS51257">
    <property type="entry name" value="PROKAR_LIPOPROTEIN"/>
    <property type="match status" value="1"/>
</dbReference>
<dbReference type="EMBL" id="JABEZU010000005">
    <property type="protein sequence ID" value="NOV98962.1"/>
    <property type="molecule type" value="Genomic_DNA"/>
</dbReference>
<evidence type="ECO:0000313" key="4">
    <source>
        <dbReference type="Proteomes" id="UP000757540"/>
    </source>
</evidence>
<reference evidence="3 4" key="1">
    <citation type="submission" date="2020-05" db="EMBL/GenBank/DDBJ databases">
        <title>Genomic Encyclopedia of Type Strains, Phase III (KMG-III): the genomes of soil and plant-associated and newly described type strains.</title>
        <authorList>
            <person name="Whitman W."/>
        </authorList>
    </citation>
    <scope>NUCLEOTIDE SEQUENCE [LARGE SCALE GENOMIC DNA]</scope>
    <source>
        <strain evidence="3 4">KCTC 19046</strain>
    </source>
</reference>
<feature type="compositionally biased region" description="Pro residues" evidence="1">
    <location>
        <begin position="38"/>
        <end position="58"/>
    </location>
</feature>
<accession>A0ABX2A7W1</accession>
<feature type="signal peptide" evidence="2">
    <location>
        <begin position="1"/>
        <end position="22"/>
    </location>
</feature>
<evidence type="ECO:0000256" key="1">
    <source>
        <dbReference type="SAM" id="MobiDB-lite"/>
    </source>
</evidence>
<feature type="region of interest" description="Disordered" evidence="1">
    <location>
        <begin position="26"/>
        <end position="75"/>
    </location>
</feature>
<sequence>MSSRHRPRQVSPLLAVVLTVTAGLTACTSGGTTTTTPDDPPAPAAPSPSAPSPTPSEPSRPGTPVDQEARHVRSGDVELVVSSTSAPEVATAPGAVLVTVDVGPDAPALLTTDVGTLDLHPDGTVTVRDDDGTAIAALTSPSDGADLAVVDGGVQIVADAPGRTTTTFGSQAVAGTDWGDREGGRSLAVSPAAWARGAGAAGEELVWTELVAADPDVDTATMRDQLTCHTLGAPDKETWNLEPWRPDVGLVAVLAARCNPTEDQSG</sequence>
<organism evidence="3 4">
    <name type="scientific">Isoptericola halotolerans</name>
    <dbReference type="NCBI Taxonomy" id="300560"/>
    <lineage>
        <taxon>Bacteria</taxon>
        <taxon>Bacillati</taxon>
        <taxon>Actinomycetota</taxon>
        <taxon>Actinomycetes</taxon>
        <taxon>Micrococcales</taxon>
        <taxon>Promicromonosporaceae</taxon>
        <taxon>Isoptericola</taxon>
    </lineage>
</organism>
<evidence type="ECO:0000313" key="3">
    <source>
        <dbReference type="EMBL" id="NOV98962.1"/>
    </source>
</evidence>
<evidence type="ECO:0000256" key="2">
    <source>
        <dbReference type="SAM" id="SignalP"/>
    </source>
</evidence>
<dbReference type="Proteomes" id="UP000757540">
    <property type="component" value="Unassembled WGS sequence"/>
</dbReference>
<feature type="compositionally biased region" description="Low complexity" evidence="1">
    <location>
        <begin position="26"/>
        <end position="37"/>
    </location>
</feature>
<comment type="caution">
    <text evidence="3">The sequence shown here is derived from an EMBL/GenBank/DDBJ whole genome shotgun (WGS) entry which is preliminary data.</text>
</comment>
<dbReference type="RefSeq" id="WP_171785154.1">
    <property type="nucleotide sequence ID" value="NZ_BAAAML010000004.1"/>
</dbReference>
<proteinExistence type="predicted"/>
<feature type="chain" id="PRO_5047269048" description="DUF2599 domain-containing protein" evidence="2">
    <location>
        <begin position="23"/>
        <end position="266"/>
    </location>
</feature>
<keyword evidence="2" id="KW-0732">Signal</keyword>
<gene>
    <name evidence="3" type="ORF">HDG69_003564</name>
</gene>
<dbReference type="Pfam" id="PF10783">
    <property type="entry name" value="DUF2599"/>
    <property type="match status" value="1"/>
</dbReference>
<keyword evidence="4" id="KW-1185">Reference proteome</keyword>
<evidence type="ECO:0008006" key="5">
    <source>
        <dbReference type="Google" id="ProtNLM"/>
    </source>
</evidence>
<dbReference type="InterPro" id="IPR019719">
    <property type="entry name" value="DUF2599"/>
</dbReference>
<protein>
    <recommendedName>
        <fullName evidence="5">DUF2599 domain-containing protein</fullName>
    </recommendedName>
</protein>
<name>A0ABX2A7W1_9MICO</name>